<dbReference type="EMBL" id="JBAHYK010000517">
    <property type="protein sequence ID" value="KAL0573321.1"/>
    <property type="molecule type" value="Genomic_DNA"/>
</dbReference>
<proteinExistence type="predicted"/>
<evidence type="ECO:0000313" key="1">
    <source>
        <dbReference type="EMBL" id="KAL0573321.1"/>
    </source>
</evidence>
<keyword evidence="2" id="KW-1185">Reference proteome</keyword>
<protein>
    <submittedName>
        <fullName evidence="1">Uncharacterized protein</fullName>
    </submittedName>
</protein>
<organism evidence="1 2">
    <name type="scientific">Marasmius crinis-equi</name>
    <dbReference type="NCBI Taxonomy" id="585013"/>
    <lineage>
        <taxon>Eukaryota</taxon>
        <taxon>Fungi</taxon>
        <taxon>Dikarya</taxon>
        <taxon>Basidiomycota</taxon>
        <taxon>Agaricomycotina</taxon>
        <taxon>Agaricomycetes</taxon>
        <taxon>Agaricomycetidae</taxon>
        <taxon>Agaricales</taxon>
        <taxon>Marasmiineae</taxon>
        <taxon>Marasmiaceae</taxon>
        <taxon>Marasmius</taxon>
    </lineage>
</organism>
<gene>
    <name evidence="1" type="ORF">V5O48_008643</name>
</gene>
<reference evidence="1 2" key="1">
    <citation type="submission" date="2024-02" db="EMBL/GenBank/DDBJ databases">
        <title>A draft genome for the cacao thread blight pathogen Marasmius crinis-equi.</title>
        <authorList>
            <person name="Cohen S.P."/>
            <person name="Baruah I.K."/>
            <person name="Amoako-Attah I."/>
            <person name="Bukari Y."/>
            <person name="Meinhardt L.W."/>
            <person name="Bailey B.A."/>
        </authorList>
    </citation>
    <scope>NUCLEOTIDE SEQUENCE [LARGE SCALE GENOMIC DNA]</scope>
    <source>
        <strain evidence="1 2">GH-76</strain>
    </source>
</reference>
<evidence type="ECO:0000313" key="2">
    <source>
        <dbReference type="Proteomes" id="UP001465976"/>
    </source>
</evidence>
<feature type="non-terminal residue" evidence="1">
    <location>
        <position position="573"/>
    </location>
</feature>
<comment type="caution">
    <text evidence="1">The sequence shown here is derived from an EMBL/GenBank/DDBJ whole genome shotgun (WGS) entry which is preliminary data.</text>
</comment>
<sequence length="573" mass="65678">MDILADVLMRDIQSHLAMSKLKESPPGPSTVIDASKPTKSCQRMLDLITVVFQSRGVGDMSVTELRNLYPDVCRWMSFFIRTWALGSPPSTAEGLEFQHRIIYLSAATAGALDDAGFVRPLLNEDLDPKVHKLVEGTSPFVNILVELSIRLASILHPCFELIWSRFFRLYPLLEHEISYSLMTIPARYDVTRIFMDILLQETSKPDSDMDIYVVCCALNLMENAMRWSPEEYLHRFLREGIVRKLTKLLHRIATIPARHIRSEDHKSVSLYVMRDCCQCLVHCMEDGFTWACEALDSGILHAIGYAFMQTGLLGFDEETDQGVRIAEMQVLGSLVTFLVIPSIIRRMHRKVRLFLNDSSLQFQLRLTRLSFVLEIFEGLRKHTFIAKDALDSFNTSLEIDLCCSNGDDPHALGQMIASTNVALSVVLLCTAPQCQKMHWTKNHRTECHSLRPDPGHSFCVSKLDECFIRYNTNLELGDRRKTLTRDQDAHDITGALTVHRFDYGRFLEDSIHDQIDFQELVDDLEFDGYDVIKDELIAEKEKLDIKCEVLVLVRYPGEKEISWLVYRPSLEYI</sequence>
<dbReference type="Proteomes" id="UP001465976">
    <property type="component" value="Unassembled WGS sequence"/>
</dbReference>
<accession>A0ABR3FDD0</accession>
<name>A0ABR3FDD0_9AGAR</name>